<reference evidence="1 2" key="1">
    <citation type="submission" date="2023-02" db="EMBL/GenBank/DDBJ databases">
        <title>LHISI_Scaffold_Assembly.</title>
        <authorList>
            <person name="Stuart O.P."/>
            <person name="Cleave R."/>
            <person name="Magrath M.J.L."/>
            <person name="Mikheyev A.S."/>
        </authorList>
    </citation>
    <scope>NUCLEOTIDE SEQUENCE [LARGE SCALE GENOMIC DNA]</scope>
    <source>
        <strain evidence="1">Daus_M_001</strain>
        <tissue evidence="1">Leg muscle</tissue>
    </source>
</reference>
<evidence type="ECO:0000313" key="2">
    <source>
        <dbReference type="Proteomes" id="UP001159363"/>
    </source>
</evidence>
<proteinExistence type="predicted"/>
<dbReference type="EMBL" id="JARBHB010000006">
    <property type="protein sequence ID" value="KAJ8880370.1"/>
    <property type="molecule type" value="Genomic_DNA"/>
</dbReference>
<dbReference type="Proteomes" id="UP001159363">
    <property type="component" value="Chromosome 5"/>
</dbReference>
<comment type="caution">
    <text evidence="1">The sequence shown here is derived from an EMBL/GenBank/DDBJ whole genome shotgun (WGS) entry which is preliminary data.</text>
</comment>
<accession>A0ABQ9H7V6</accession>
<protein>
    <submittedName>
        <fullName evidence="1">Uncharacterized protein</fullName>
    </submittedName>
</protein>
<sequence length="60" mass="6879">MLNHQPKNLVSMSNPVCIRGNNENTDEVLVNLYYLKSHVKWIPGKVVRKTGNVVYLVKLN</sequence>
<gene>
    <name evidence="1" type="ORF">PR048_016839</name>
</gene>
<keyword evidence="2" id="KW-1185">Reference proteome</keyword>
<name>A0ABQ9H7V6_9NEOP</name>
<organism evidence="1 2">
    <name type="scientific">Dryococelus australis</name>
    <dbReference type="NCBI Taxonomy" id="614101"/>
    <lineage>
        <taxon>Eukaryota</taxon>
        <taxon>Metazoa</taxon>
        <taxon>Ecdysozoa</taxon>
        <taxon>Arthropoda</taxon>
        <taxon>Hexapoda</taxon>
        <taxon>Insecta</taxon>
        <taxon>Pterygota</taxon>
        <taxon>Neoptera</taxon>
        <taxon>Polyneoptera</taxon>
        <taxon>Phasmatodea</taxon>
        <taxon>Verophasmatodea</taxon>
        <taxon>Anareolatae</taxon>
        <taxon>Phasmatidae</taxon>
        <taxon>Eurycanthinae</taxon>
        <taxon>Dryococelus</taxon>
    </lineage>
</organism>
<evidence type="ECO:0000313" key="1">
    <source>
        <dbReference type="EMBL" id="KAJ8880370.1"/>
    </source>
</evidence>